<dbReference type="InterPro" id="IPR038883">
    <property type="entry name" value="AN11006-like"/>
</dbReference>
<protein>
    <recommendedName>
        <fullName evidence="3">F-box domain-containing protein</fullName>
    </recommendedName>
</protein>
<name>A0A5M8PG43_9LECA</name>
<reference evidence="1 2" key="1">
    <citation type="submission" date="2019-09" db="EMBL/GenBank/DDBJ databases">
        <title>The hologenome of the rock-dwelling lichen Lasallia pustulata.</title>
        <authorList>
            <person name="Greshake Tzovaras B."/>
            <person name="Segers F."/>
            <person name="Bicker A."/>
            <person name="Dal Grande F."/>
            <person name="Otte J."/>
            <person name="Hankeln T."/>
            <person name="Schmitt I."/>
            <person name="Ebersberger I."/>
        </authorList>
    </citation>
    <scope>NUCLEOTIDE SEQUENCE [LARGE SCALE GENOMIC DNA]</scope>
    <source>
        <strain evidence="1">A1-1</strain>
    </source>
</reference>
<dbReference type="OrthoDB" id="4764659at2759"/>
<dbReference type="Proteomes" id="UP000324767">
    <property type="component" value="Unassembled WGS sequence"/>
</dbReference>
<organism evidence="1 2">
    <name type="scientific">Lasallia pustulata</name>
    <dbReference type="NCBI Taxonomy" id="136370"/>
    <lineage>
        <taxon>Eukaryota</taxon>
        <taxon>Fungi</taxon>
        <taxon>Dikarya</taxon>
        <taxon>Ascomycota</taxon>
        <taxon>Pezizomycotina</taxon>
        <taxon>Lecanoromycetes</taxon>
        <taxon>OSLEUM clade</taxon>
        <taxon>Umbilicariomycetidae</taxon>
        <taxon>Umbilicariales</taxon>
        <taxon>Umbilicariaceae</taxon>
        <taxon>Lasallia</taxon>
    </lineage>
</organism>
<comment type="caution">
    <text evidence="1">The sequence shown here is derived from an EMBL/GenBank/DDBJ whole genome shotgun (WGS) entry which is preliminary data.</text>
</comment>
<evidence type="ECO:0000313" key="2">
    <source>
        <dbReference type="Proteomes" id="UP000324767"/>
    </source>
</evidence>
<sequence>MFIIKYKSNNIFSHFNLLTSLSSTQIITVIQQTADMAALNSIIFPFLSLPAELRIIIYRHLLVGGPENTALPHTQILRICKQVNHEAAAILYAENTFKLFVDWRKVLLYKFSLFSTDTPILSTATPPFSTGIPLHRIEKLEVHIRGLFRYYDYESFYVSEMERTVLRLCRHWPKHHALKTLTIIITWYAPGDFGPGIPLIGPELEAMMLEPFSMLQNIQSVSIRGALSAQDAMQHGEHE</sequence>
<evidence type="ECO:0000313" key="1">
    <source>
        <dbReference type="EMBL" id="KAA6408317.1"/>
    </source>
</evidence>
<dbReference type="PANTHER" id="PTHR42085:SF2">
    <property type="entry name" value="F-BOX DOMAIN-CONTAINING PROTEIN"/>
    <property type="match status" value="1"/>
</dbReference>
<proteinExistence type="predicted"/>
<dbReference type="AlphaFoldDB" id="A0A5M8PG43"/>
<accession>A0A5M8PG43</accession>
<gene>
    <name evidence="1" type="ORF">FRX48_08059</name>
</gene>
<evidence type="ECO:0008006" key="3">
    <source>
        <dbReference type="Google" id="ProtNLM"/>
    </source>
</evidence>
<dbReference type="EMBL" id="VXIT01000014">
    <property type="protein sequence ID" value="KAA6408317.1"/>
    <property type="molecule type" value="Genomic_DNA"/>
</dbReference>
<dbReference type="PANTHER" id="PTHR42085">
    <property type="entry name" value="F-BOX DOMAIN-CONTAINING PROTEIN"/>
    <property type="match status" value="1"/>
</dbReference>